<feature type="region of interest" description="Disordered" evidence="5">
    <location>
        <begin position="1174"/>
        <end position="1212"/>
    </location>
</feature>
<feature type="compositionally biased region" description="Polar residues" evidence="5">
    <location>
        <begin position="1"/>
        <end position="10"/>
    </location>
</feature>
<dbReference type="GeneID" id="113412295"/>
<dbReference type="RefSeq" id="XP_026523604.1">
    <property type="nucleotide sequence ID" value="XM_026667819.1"/>
</dbReference>
<evidence type="ECO:0000313" key="8">
    <source>
        <dbReference type="RefSeq" id="XP_026523604.1"/>
    </source>
</evidence>
<dbReference type="SUPFAM" id="SSF57850">
    <property type="entry name" value="RING/U-box"/>
    <property type="match status" value="1"/>
</dbReference>
<dbReference type="SMART" id="SM00184">
    <property type="entry name" value="RING"/>
    <property type="match status" value="1"/>
</dbReference>
<feature type="region of interest" description="Disordered" evidence="5">
    <location>
        <begin position="769"/>
        <end position="1136"/>
    </location>
</feature>
<feature type="compositionally biased region" description="Basic and acidic residues" evidence="5">
    <location>
        <begin position="921"/>
        <end position="939"/>
    </location>
</feature>
<feature type="compositionally biased region" description="Basic and acidic residues" evidence="5">
    <location>
        <begin position="865"/>
        <end position="914"/>
    </location>
</feature>
<dbReference type="Proteomes" id="UP000504612">
    <property type="component" value="Unplaced"/>
</dbReference>
<dbReference type="GO" id="GO:0000245">
    <property type="term" value="P:spliceosomal complex assembly"/>
    <property type="evidence" value="ECO:0007669"/>
    <property type="project" value="TreeGrafter"/>
</dbReference>
<evidence type="ECO:0000259" key="6">
    <source>
        <dbReference type="PROSITE" id="PS50089"/>
    </source>
</evidence>
<feature type="compositionally biased region" description="Basic and acidic residues" evidence="5">
    <location>
        <begin position="961"/>
        <end position="1021"/>
    </location>
</feature>
<keyword evidence="2 4" id="KW-0863">Zinc-finger</keyword>
<dbReference type="Pfam" id="PF23030">
    <property type="entry name" value="SCAF11-like_C"/>
    <property type="match status" value="1"/>
</dbReference>
<feature type="compositionally biased region" description="Basic and acidic residues" evidence="5">
    <location>
        <begin position="12"/>
        <end position="22"/>
    </location>
</feature>
<evidence type="ECO:0000256" key="2">
    <source>
        <dbReference type="ARBA" id="ARBA00022771"/>
    </source>
</evidence>
<name>A0A6J1U6V9_9SAUR</name>
<sequence length="1461" mass="165126">MKNKKQSVQNADDDKHEAAKGEENEDCSYSSDFLSDEDYRCPICLNCLAEQEVGFPENCKHIFCMACILKWAETRASCPMDRKQFKAVYKLNTSEDSVKVQIKQQISKKDDIVSCNKGKNCPITMKTCKRKQENVSTSFLPVIYKSWNPNYNPSNKEEVTNSVKKNKPRRQTCLNRFFKSNWCDRFSSNSSFSDVAPNYQSESIEISKIDTIIRHKRRELELSCSVLAKVARIPSISSEAEIVPCLVLETVFSISTSPLENFGSSKSGHIITCVHEGEEKKQTSNTTGTRGTKRKVSDTTPRRRSARNIKTETSYQCQSSPKSSNSGYEASSDGSSFVNVSFTELEKLTSKRKAKRNAKQQEPLAKKKLRSSGPYGKASNNIDFDEADETEITFLLDKGNSADSENSTSDLTHKNVDTESSNGLENSYVAYEKKPKEHYCEGQDTLDIIETGSCVQDPPSLALEKAAGSCVEDLPLLTLEGNTEKCEEKVDTETENKLYYKNPVEQDQHLNISGEQLCDDNIIFTHESPELSIPTIELPAKLNPLAVTHQIVKCPEKELGKTEGMLLVDDISAVSRHELLGGTESVPEADNLLADTRNEFQGRLDSEPIVNKLVFSHTNELRRPESSAIDGILEKPIIELTEEIAKEPLDNISCEVPLYSLGVQVVEIEKKESNVYITNEYINNDDLLINVSSDNKLNLSFENDKVETETNTSPKRSTEDIKHFNKDDSEIVSIEYDSFNSNQNASQLNQLLANDNVEQKANFLQNDSKHSISFSNPDKKEAKESFIDKKTRTRRSRFHSPSTTWSPSKREGKRSQSPSPKREIGEGRTSRSPKRDIFKESWRSLSKSPKRNPATSPSSSPRTHSLKEEKQSLLNSPRKDHLREGRDSPTSSPKRDSIKDGIRSSQMRAKESPPRHKCRSPSRDRANDKNEFRRDNERGRSRRRWSQSQSRSRSRSRSRPRSKELSFPRSERDGCSPRWKERWTNVNLRDPRGSDRYKRNEQQKQTECMKSERDSVNKDADTQSSSDQYRKDYPDWVMERINSVPETRNRERDNFKNQQREENRHNDSGALWSANYGSGWNSNRGRSSHGRGNRGRGSFTYGEQAESRWQNRKVHSRNANSSGNETSRFPEHHPYKRKAEQDFTFDTPADRSGWTSASSWAVRKTLPADVQNYYSRRGRNSSSPQSIWTKEEVASEQDPNFKDQTSQQSDTSQLPVTVLQPQMNVMTSVNTQHQPMSIFPYTMAVPTPIMNIQHNPFNLPPPVPMHLHSGLPLVQVAASSSVSQGPPPPPPPPPPSQQINFIVSQLDGQQLQAAPTTSHVANSVNTTAALRTVESIQGSSSGNTASSNNVKSSNAAVKLMEKKVNVTVEASADSSKKDQKLLIQEKAAQEVKLAIKPFYQNKDISKEEYKEIVRKAVDKVCHSKSGEVNSAKVANLVKAYVDKYRHSRKRNPDENPDVERK</sequence>
<feature type="domain" description="RING-type" evidence="6">
    <location>
        <begin position="41"/>
        <end position="82"/>
    </location>
</feature>
<feature type="region of interest" description="Disordered" evidence="5">
    <location>
        <begin position="1277"/>
        <end position="1297"/>
    </location>
</feature>
<evidence type="ECO:0000313" key="7">
    <source>
        <dbReference type="Proteomes" id="UP000504612"/>
    </source>
</evidence>
<feature type="compositionally biased region" description="Low complexity" evidence="5">
    <location>
        <begin position="1203"/>
        <end position="1212"/>
    </location>
</feature>
<dbReference type="CDD" id="cd16636">
    <property type="entry name" value="mRING-HC-C3HC3D_SCAF11"/>
    <property type="match status" value="1"/>
</dbReference>
<feature type="compositionally biased region" description="Pro residues" evidence="5">
    <location>
        <begin position="1285"/>
        <end position="1296"/>
    </location>
</feature>
<keyword evidence="7" id="KW-1185">Reference proteome</keyword>
<gene>
    <name evidence="8" type="primary">SCAF11</name>
</gene>
<feature type="compositionally biased region" description="Polar residues" evidence="5">
    <location>
        <begin position="843"/>
        <end position="863"/>
    </location>
</feature>
<dbReference type="GO" id="GO:0008270">
    <property type="term" value="F:zinc ion binding"/>
    <property type="evidence" value="ECO:0007669"/>
    <property type="project" value="UniProtKB-KW"/>
</dbReference>
<keyword evidence="3" id="KW-0862">Zinc</keyword>
<dbReference type="CTD" id="9169"/>
<feature type="compositionally biased region" description="Polar residues" evidence="5">
    <location>
        <begin position="1117"/>
        <end position="1127"/>
    </location>
</feature>
<organism evidence="7 8">
    <name type="scientific">Notechis scutatus</name>
    <name type="common">mainland tiger snake</name>
    <dbReference type="NCBI Taxonomy" id="8663"/>
    <lineage>
        <taxon>Eukaryota</taxon>
        <taxon>Metazoa</taxon>
        <taxon>Chordata</taxon>
        <taxon>Craniata</taxon>
        <taxon>Vertebrata</taxon>
        <taxon>Euteleostomi</taxon>
        <taxon>Lepidosauria</taxon>
        <taxon>Squamata</taxon>
        <taxon>Bifurcata</taxon>
        <taxon>Unidentata</taxon>
        <taxon>Episquamata</taxon>
        <taxon>Toxicofera</taxon>
        <taxon>Serpentes</taxon>
        <taxon>Colubroidea</taxon>
        <taxon>Elapidae</taxon>
        <taxon>Hydrophiinae</taxon>
        <taxon>Notechis</taxon>
    </lineage>
</organism>
<feature type="compositionally biased region" description="Basic and acidic residues" evidence="5">
    <location>
        <begin position="777"/>
        <end position="790"/>
    </location>
</feature>
<feature type="compositionally biased region" description="Polar residues" evidence="5">
    <location>
        <begin position="401"/>
        <end position="410"/>
    </location>
</feature>
<feature type="compositionally biased region" description="Polar residues" evidence="5">
    <location>
        <begin position="311"/>
        <end position="335"/>
    </location>
</feature>
<dbReference type="InterPro" id="IPR057031">
    <property type="entry name" value="SFR19-like_C"/>
</dbReference>
<dbReference type="PANTHER" id="PTHR47048">
    <property type="entry name" value="PROTEIN SCAF11"/>
    <property type="match status" value="1"/>
</dbReference>
<protein>
    <submittedName>
        <fullName evidence="8">Protein SCAF11</fullName>
    </submittedName>
</protein>
<dbReference type="KEGG" id="nss:113412295"/>
<dbReference type="GO" id="GO:0003723">
    <property type="term" value="F:RNA binding"/>
    <property type="evidence" value="ECO:0007669"/>
    <property type="project" value="TreeGrafter"/>
</dbReference>
<feature type="compositionally biased region" description="Basic and acidic residues" evidence="5">
    <location>
        <begin position="1028"/>
        <end position="1038"/>
    </location>
</feature>
<feature type="region of interest" description="Disordered" evidence="5">
    <location>
        <begin position="274"/>
        <end position="335"/>
    </location>
</feature>
<dbReference type="PROSITE" id="PS00518">
    <property type="entry name" value="ZF_RING_1"/>
    <property type="match status" value="1"/>
</dbReference>
<evidence type="ECO:0000256" key="1">
    <source>
        <dbReference type="ARBA" id="ARBA00022723"/>
    </source>
</evidence>
<dbReference type="InterPro" id="IPR013083">
    <property type="entry name" value="Znf_RING/FYVE/PHD"/>
</dbReference>
<reference evidence="8" key="1">
    <citation type="submission" date="2025-08" db="UniProtKB">
        <authorList>
            <consortium name="RefSeq"/>
        </authorList>
    </citation>
    <scope>IDENTIFICATION</scope>
</reference>
<evidence type="ECO:0000256" key="4">
    <source>
        <dbReference type="PROSITE-ProRule" id="PRU00175"/>
    </source>
</evidence>
<keyword evidence="1" id="KW-0479">Metal-binding</keyword>
<evidence type="ECO:0000256" key="5">
    <source>
        <dbReference type="SAM" id="MobiDB-lite"/>
    </source>
</evidence>
<feature type="compositionally biased region" description="Low complexity" evidence="5">
    <location>
        <begin position="1174"/>
        <end position="1183"/>
    </location>
</feature>
<dbReference type="InterPro" id="IPR001841">
    <property type="entry name" value="Znf_RING"/>
</dbReference>
<evidence type="ECO:0000256" key="3">
    <source>
        <dbReference type="ARBA" id="ARBA00022833"/>
    </source>
</evidence>
<dbReference type="InterPro" id="IPR017907">
    <property type="entry name" value="Znf_RING_CS"/>
</dbReference>
<dbReference type="PROSITE" id="PS50089">
    <property type="entry name" value="ZF_RING_2"/>
    <property type="match status" value="1"/>
</dbReference>
<dbReference type="Pfam" id="PF13639">
    <property type="entry name" value="zf-RING_2"/>
    <property type="match status" value="1"/>
</dbReference>
<feature type="region of interest" description="Disordered" evidence="5">
    <location>
        <begin position="399"/>
        <end position="423"/>
    </location>
</feature>
<accession>A0A6J1U6V9</accession>
<feature type="region of interest" description="Disordered" evidence="5">
    <location>
        <begin position="1"/>
        <end position="27"/>
    </location>
</feature>
<feature type="compositionally biased region" description="Basic and acidic residues" evidence="5">
    <location>
        <begin position="1047"/>
        <end position="1067"/>
    </location>
</feature>
<feature type="region of interest" description="Disordered" evidence="5">
    <location>
        <begin position="349"/>
        <end position="384"/>
    </location>
</feature>
<feature type="compositionally biased region" description="Basic and acidic residues" evidence="5">
    <location>
        <begin position="808"/>
        <end position="842"/>
    </location>
</feature>
<proteinExistence type="predicted"/>
<dbReference type="PANTHER" id="PTHR47048:SF1">
    <property type="entry name" value="PROTEIN SCAF11"/>
    <property type="match status" value="1"/>
</dbReference>
<dbReference type="Gene3D" id="3.30.40.10">
    <property type="entry name" value="Zinc/RING finger domain, C3HC4 (zinc finger)"/>
    <property type="match status" value="1"/>
</dbReference>